<proteinExistence type="predicted"/>
<evidence type="ECO:0000313" key="2">
    <source>
        <dbReference type="Proteomes" id="UP000137095"/>
    </source>
</evidence>
<protein>
    <submittedName>
        <fullName evidence="1">T16.1</fullName>
    </submittedName>
</protein>
<name>Q91TU5_TUHV1</name>
<dbReference type="Proteomes" id="UP000137095">
    <property type="component" value="Segment"/>
</dbReference>
<keyword evidence="2" id="KW-1185">Reference proteome</keyword>
<accession>Q91TU5</accession>
<reference evidence="1 2" key="1">
    <citation type="journal article" date="2001" name="J. Virol.">
        <title>Analysis and characterization of the complete genome of tupaia (tree shrew) herpesvirus.</title>
        <authorList>
            <person name="Bahr U."/>
            <person name="Darai G."/>
        </authorList>
    </citation>
    <scope>NUCLEOTIDE SEQUENCE [LARGE SCALE GENOMIC DNA]</scope>
    <source>
        <strain evidence="1">2</strain>
    </source>
</reference>
<dbReference type="KEGG" id="vg:921159"/>
<dbReference type="GeneID" id="921159"/>
<dbReference type="RefSeq" id="NP_116347.1">
    <property type="nucleotide sequence ID" value="NC_002794.1"/>
</dbReference>
<organismHost>
    <name type="scientific">Tupaia belangeri</name>
    <name type="common">Common tree shrew</name>
    <name type="synonym">Tupaia glis belangeri</name>
    <dbReference type="NCBI Taxonomy" id="37347"/>
</organismHost>
<evidence type="ECO:0000313" key="1">
    <source>
        <dbReference type="EMBL" id="AAK57042.1"/>
    </source>
</evidence>
<organism evidence="1 2">
    <name type="scientific">Tupaiid herpesvirus 1 (strain 1)</name>
    <name type="common">TuHV-1</name>
    <name type="synonym">Herpesvirus tupaia (strain 1)</name>
    <dbReference type="NCBI Taxonomy" id="10397"/>
    <lineage>
        <taxon>Viruses</taxon>
        <taxon>Duplodnaviria</taxon>
        <taxon>Heunggongvirae</taxon>
        <taxon>Peploviricota</taxon>
        <taxon>Herviviricetes</taxon>
        <taxon>Herpesvirales</taxon>
        <taxon>Orthoherpesviridae</taxon>
        <taxon>Betaherpesvirinae</taxon>
        <taxon>Quwivirus</taxon>
        <taxon>Quwivirus tupaiidbeta1</taxon>
    </lineage>
</organism>
<sequence length="238" mass="26089">MAVPAALRESHPVWLMITWCTAASPKGTDATRSNAAPRARERTNRHGLAALSIATEQVTVVSVTSTVTSRVTQVAAAAGSLSSQDRRAFTLTRYSSHSVVSSSYANSRRHRCHCWRGMGSRHHRRISTPGETSEPSIRHPYSVGGVHNSRASLNAASDSSIVFDNFNNTANGQDELSSIGHSRNHGSSQSAFVKEEKHTRYTGHHMSSDVPCYRKRGICIQSRGRKPRHLRYRGSVPS</sequence>
<dbReference type="EMBL" id="AF281817">
    <property type="protein sequence ID" value="AAK57042.1"/>
    <property type="molecule type" value="Genomic_DNA"/>
</dbReference>